<comment type="caution">
    <text evidence="2">The sequence shown here is derived from an EMBL/GenBank/DDBJ whole genome shotgun (WGS) entry which is preliminary data.</text>
</comment>
<dbReference type="Proteomes" id="UP000558488">
    <property type="component" value="Unassembled WGS sequence"/>
</dbReference>
<dbReference type="AlphaFoldDB" id="A0A7J7V0S6"/>
<evidence type="ECO:0000256" key="1">
    <source>
        <dbReference type="SAM" id="MobiDB-lite"/>
    </source>
</evidence>
<gene>
    <name evidence="2" type="ORF">mPipKuh1_008656</name>
</gene>
<organism evidence="2 3">
    <name type="scientific">Pipistrellus kuhlii</name>
    <name type="common">Kuhl's pipistrelle</name>
    <dbReference type="NCBI Taxonomy" id="59472"/>
    <lineage>
        <taxon>Eukaryota</taxon>
        <taxon>Metazoa</taxon>
        <taxon>Chordata</taxon>
        <taxon>Craniata</taxon>
        <taxon>Vertebrata</taxon>
        <taxon>Euteleostomi</taxon>
        <taxon>Mammalia</taxon>
        <taxon>Eutheria</taxon>
        <taxon>Laurasiatheria</taxon>
        <taxon>Chiroptera</taxon>
        <taxon>Yangochiroptera</taxon>
        <taxon>Vespertilionidae</taxon>
        <taxon>Pipistrellus</taxon>
    </lineage>
</organism>
<accession>A0A7J7V0S6</accession>
<reference evidence="2 3" key="1">
    <citation type="journal article" date="2020" name="Nature">
        <title>Six reference-quality genomes reveal evolution of bat adaptations.</title>
        <authorList>
            <person name="Jebb D."/>
            <person name="Huang Z."/>
            <person name="Pippel M."/>
            <person name="Hughes G.M."/>
            <person name="Lavrichenko K."/>
            <person name="Devanna P."/>
            <person name="Winkler S."/>
            <person name="Jermiin L.S."/>
            <person name="Skirmuntt E.C."/>
            <person name="Katzourakis A."/>
            <person name="Burkitt-Gray L."/>
            <person name="Ray D.A."/>
            <person name="Sullivan K.A.M."/>
            <person name="Roscito J.G."/>
            <person name="Kirilenko B.M."/>
            <person name="Davalos L.M."/>
            <person name="Corthals A.P."/>
            <person name="Power M.L."/>
            <person name="Jones G."/>
            <person name="Ransome R.D."/>
            <person name="Dechmann D.K.N."/>
            <person name="Locatelli A.G."/>
            <person name="Puechmaille S.J."/>
            <person name="Fedrigo O."/>
            <person name="Jarvis E.D."/>
            <person name="Hiller M."/>
            <person name="Vernes S.C."/>
            <person name="Myers E.W."/>
            <person name="Teeling E.C."/>
        </authorList>
    </citation>
    <scope>NUCLEOTIDE SEQUENCE [LARGE SCALE GENOMIC DNA]</scope>
    <source>
        <strain evidence="2">MPipKuh1</strain>
        <tissue evidence="2">Flight muscle</tissue>
    </source>
</reference>
<proteinExistence type="predicted"/>
<evidence type="ECO:0000313" key="2">
    <source>
        <dbReference type="EMBL" id="KAF6318674.1"/>
    </source>
</evidence>
<sequence length="169" mass="18523">MGAICSRLSWERKSPRSRHPPDVGPHLPSQHEKLSCASSSEAQDFKAKQAAHWVGTDPLRPPPVFLCQADPSRLRSLPIKINKRCRQASKAGLCLQHSRQARALLTAPPKPSSLSSNCIRGNGSVGKARIGTLAILLCLIFASRKIPEPAEHLHSHFLQSAQQERGNYS</sequence>
<evidence type="ECO:0000313" key="3">
    <source>
        <dbReference type="Proteomes" id="UP000558488"/>
    </source>
</evidence>
<dbReference type="EMBL" id="JACAGB010000017">
    <property type="protein sequence ID" value="KAF6318674.1"/>
    <property type="molecule type" value="Genomic_DNA"/>
</dbReference>
<name>A0A7J7V0S6_PIPKU</name>
<feature type="region of interest" description="Disordered" evidence="1">
    <location>
        <begin position="1"/>
        <end position="35"/>
    </location>
</feature>
<protein>
    <submittedName>
        <fullName evidence="2">Uncharacterized protein</fullName>
    </submittedName>
</protein>
<keyword evidence="3" id="KW-1185">Reference proteome</keyword>